<dbReference type="Gene3D" id="3.90.550.10">
    <property type="entry name" value="Spore Coat Polysaccharide Biosynthesis Protein SpsA, Chain A"/>
    <property type="match status" value="1"/>
</dbReference>
<dbReference type="InterPro" id="IPR001173">
    <property type="entry name" value="Glyco_trans_2-like"/>
</dbReference>
<feature type="domain" description="Glycosyltransferase 2-like" evidence="1">
    <location>
        <begin position="19"/>
        <end position="140"/>
    </location>
</feature>
<dbReference type="Pfam" id="PF00535">
    <property type="entry name" value="Glycos_transf_2"/>
    <property type="match status" value="1"/>
</dbReference>
<dbReference type="EMBL" id="BPRB01000222">
    <property type="protein sequence ID" value="GJE61523.1"/>
    <property type="molecule type" value="Genomic_DNA"/>
</dbReference>
<protein>
    <recommendedName>
        <fullName evidence="1">Glycosyltransferase 2-like domain-containing protein</fullName>
    </recommendedName>
</protein>
<organism evidence="2 3">
    <name type="scientific">Methylobacterium trifolii</name>
    <dbReference type="NCBI Taxonomy" id="1003092"/>
    <lineage>
        <taxon>Bacteria</taxon>
        <taxon>Pseudomonadati</taxon>
        <taxon>Pseudomonadota</taxon>
        <taxon>Alphaproteobacteria</taxon>
        <taxon>Hyphomicrobiales</taxon>
        <taxon>Methylobacteriaceae</taxon>
        <taxon>Methylobacterium</taxon>
    </lineage>
</organism>
<sequence length="446" mass="48924">MVGAPGAASHPGDDAPTVSVIIATYNWSEALRCAIASVLAQTMGNFELLVVGDACTDETGAVVESFADARVAWINLPHNHGSQYGPNNAGLARARGRYVAYLGHDDLWWPGHLAAALNVFERTGADIVGSVTALYGPPESGIRAITGLFPEDTYSPRYFFPPSSLLHTRALLERVGPWRGPSEARVAVDQDFLLRCYEAGATVAPTRELTVFKFNAAWRRDSYRDRSASEQQDWLRRIAAGGEDFRRAELMALLQCWVEDRLHRIEYPTHDMPLAQVSHTANASFKGSARASPQCRVELRRGRVLFSPEEAYSGFEWYAEELNPVHGRYRWSGPSRRSSIVFPLDVPQGSRISVCVLEAIDEAMLADIVLELNDVRAPTTLERRDDGTYRLSAVLGETAPADDGEAALKITLVVPRTRRPIDAGKGNDRRWLGVAVGAVEVIAPAA</sequence>
<proteinExistence type="predicted"/>
<dbReference type="Proteomes" id="UP001055057">
    <property type="component" value="Unassembled WGS sequence"/>
</dbReference>
<gene>
    <name evidence="2" type="ORF">MPOCJGCO_3645</name>
</gene>
<name>A0ABQ4U589_9HYPH</name>
<dbReference type="InterPro" id="IPR029044">
    <property type="entry name" value="Nucleotide-diphossugar_trans"/>
</dbReference>
<dbReference type="PANTHER" id="PTHR43685:SF11">
    <property type="entry name" value="GLYCOSYLTRANSFERASE TAGX-RELATED"/>
    <property type="match status" value="1"/>
</dbReference>
<evidence type="ECO:0000259" key="1">
    <source>
        <dbReference type="Pfam" id="PF00535"/>
    </source>
</evidence>
<accession>A0ABQ4U589</accession>
<evidence type="ECO:0000313" key="2">
    <source>
        <dbReference type="EMBL" id="GJE61523.1"/>
    </source>
</evidence>
<dbReference type="InterPro" id="IPR050834">
    <property type="entry name" value="Glycosyltransf_2"/>
</dbReference>
<reference evidence="2" key="1">
    <citation type="journal article" date="2021" name="Front. Microbiol.">
        <title>Comprehensive Comparative Genomics and Phenotyping of Methylobacterium Species.</title>
        <authorList>
            <person name="Alessa O."/>
            <person name="Ogura Y."/>
            <person name="Fujitani Y."/>
            <person name="Takami H."/>
            <person name="Hayashi T."/>
            <person name="Sahin N."/>
            <person name="Tani A."/>
        </authorList>
    </citation>
    <scope>NUCLEOTIDE SEQUENCE</scope>
    <source>
        <strain evidence="2">DSM 23632</strain>
    </source>
</reference>
<dbReference type="RefSeq" id="WP_238184087.1">
    <property type="nucleotide sequence ID" value="NZ_BPRB01000222.1"/>
</dbReference>
<dbReference type="SUPFAM" id="SSF53448">
    <property type="entry name" value="Nucleotide-diphospho-sugar transferases"/>
    <property type="match status" value="1"/>
</dbReference>
<reference evidence="2" key="2">
    <citation type="submission" date="2021-08" db="EMBL/GenBank/DDBJ databases">
        <authorList>
            <person name="Tani A."/>
            <person name="Ola A."/>
            <person name="Ogura Y."/>
            <person name="Katsura K."/>
            <person name="Hayashi T."/>
        </authorList>
    </citation>
    <scope>NUCLEOTIDE SEQUENCE</scope>
    <source>
        <strain evidence="2">DSM 23632</strain>
    </source>
</reference>
<dbReference type="PANTHER" id="PTHR43685">
    <property type="entry name" value="GLYCOSYLTRANSFERASE"/>
    <property type="match status" value="1"/>
</dbReference>
<keyword evidence="3" id="KW-1185">Reference proteome</keyword>
<comment type="caution">
    <text evidence="2">The sequence shown here is derived from an EMBL/GenBank/DDBJ whole genome shotgun (WGS) entry which is preliminary data.</text>
</comment>
<evidence type="ECO:0000313" key="3">
    <source>
        <dbReference type="Proteomes" id="UP001055057"/>
    </source>
</evidence>